<dbReference type="Proteomes" id="UP001168363">
    <property type="component" value="Unassembled WGS sequence"/>
</dbReference>
<dbReference type="PANTHER" id="PTHR45947:SF3">
    <property type="entry name" value="SULFOQUINOVOSYL TRANSFERASE SQD2"/>
    <property type="match status" value="1"/>
</dbReference>
<organism evidence="1 2">
    <name type="scientific">Nocardioides cremeus</name>
    <dbReference type="NCBI Taxonomy" id="3058044"/>
    <lineage>
        <taxon>Bacteria</taxon>
        <taxon>Bacillati</taxon>
        <taxon>Actinomycetota</taxon>
        <taxon>Actinomycetes</taxon>
        <taxon>Propionibacteriales</taxon>
        <taxon>Nocardioidaceae</taxon>
        <taxon>Nocardioides</taxon>
    </lineage>
</organism>
<protein>
    <submittedName>
        <fullName evidence="1">Glycosyltransferase</fullName>
        <ecNumber evidence="1">2.4.-.-</ecNumber>
    </submittedName>
</protein>
<dbReference type="EMBL" id="JAULSC010000033">
    <property type="protein sequence ID" value="MDO3397943.1"/>
    <property type="molecule type" value="Genomic_DNA"/>
</dbReference>
<dbReference type="PANTHER" id="PTHR45947">
    <property type="entry name" value="SULFOQUINOVOSYL TRANSFERASE SQD2"/>
    <property type="match status" value="1"/>
</dbReference>
<reference evidence="1" key="1">
    <citation type="submission" date="2023-06" db="EMBL/GenBank/DDBJ databases">
        <title>Genome sequence of Nocardioides sp. SOB44.</title>
        <authorList>
            <person name="Zhang G."/>
        </authorList>
    </citation>
    <scope>NUCLEOTIDE SEQUENCE</scope>
    <source>
        <strain evidence="1">SOB44</strain>
    </source>
</reference>
<dbReference type="GO" id="GO:0016757">
    <property type="term" value="F:glycosyltransferase activity"/>
    <property type="evidence" value="ECO:0007669"/>
    <property type="project" value="UniProtKB-KW"/>
</dbReference>
<comment type="caution">
    <text evidence="1">The sequence shown here is derived from an EMBL/GenBank/DDBJ whole genome shotgun (WGS) entry which is preliminary data.</text>
</comment>
<name>A0ABT8TVG2_9ACTN</name>
<evidence type="ECO:0000313" key="1">
    <source>
        <dbReference type="EMBL" id="MDO3397943.1"/>
    </source>
</evidence>
<dbReference type="SUPFAM" id="SSF53756">
    <property type="entry name" value="UDP-Glycosyltransferase/glycogen phosphorylase"/>
    <property type="match status" value="1"/>
</dbReference>
<dbReference type="Gene3D" id="3.40.50.2000">
    <property type="entry name" value="Glycogen Phosphorylase B"/>
    <property type="match status" value="1"/>
</dbReference>
<dbReference type="Pfam" id="PF13692">
    <property type="entry name" value="Glyco_trans_1_4"/>
    <property type="match status" value="1"/>
</dbReference>
<dbReference type="InterPro" id="IPR050194">
    <property type="entry name" value="Glycosyltransferase_grp1"/>
</dbReference>
<proteinExistence type="predicted"/>
<keyword evidence="2" id="KW-1185">Reference proteome</keyword>
<keyword evidence="1" id="KW-0808">Transferase</keyword>
<dbReference type="EC" id="2.4.-.-" evidence="1"/>
<evidence type="ECO:0000313" key="2">
    <source>
        <dbReference type="Proteomes" id="UP001168363"/>
    </source>
</evidence>
<keyword evidence="1" id="KW-0328">Glycosyltransferase</keyword>
<sequence length="190" mass="19874">MGWEDKVVALHAGNMGVKQGLDTVISAAKLADTESAHVVFVLLGDGNQRSRLEGLSDGVHSVTFIDPVSTSEFQELMQAADTLIVCELEGVAEMSVPSKVTSYLTSGTPIVASVGNGLTRIELERSGGAICVDAGDPAALLGTIQALAADRERAGRLGEQGRSYAFHQLSGDSAIRIFEQTLRSAAATTE</sequence>
<accession>A0ABT8TVG2</accession>
<gene>
    <name evidence="1" type="ORF">QWJ41_19630</name>
</gene>